<dbReference type="Proteomes" id="UP000435910">
    <property type="component" value="Unassembled WGS sequence"/>
</dbReference>
<dbReference type="EMBL" id="NILC01000001">
    <property type="protein sequence ID" value="TWL34086.1"/>
    <property type="molecule type" value="Genomic_DNA"/>
</dbReference>
<name>A0A8B5YID2_BACLI</name>
<comment type="caution">
    <text evidence="1">The sequence shown here is derived from an EMBL/GenBank/DDBJ whole genome shotgun (WGS) entry which is preliminary data.</text>
</comment>
<accession>A0A8B5YID2</accession>
<gene>
    <name evidence="1" type="ORF">CHCC16736_1866</name>
</gene>
<dbReference type="AlphaFoldDB" id="A0A8B5YID2"/>
<proteinExistence type="predicted"/>
<sequence>MYEQLHYIIMKKTVNLISGMFFIFFDRFQNKKTGRKPPVICC</sequence>
<evidence type="ECO:0000313" key="2">
    <source>
        <dbReference type="Proteomes" id="UP000435910"/>
    </source>
</evidence>
<reference evidence="1 2" key="1">
    <citation type="submission" date="2019-06" db="EMBL/GenBank/DDBJ databases">
        <title>Genome sequence analysis of &gt;100 Bacillus licheniformis strains suggests intrinsic resistance to this species.</title>
        <authorList>
            <person name="Wels M."/>
            <person name="Siezen R.J."/>
            <person name="Johansen E."/>
            <person name="Stuer-Lauridsen B."/>
            <person name="Bjerre K."/>
            <person name="Nielsen B.K.K."/>
        </authorList>
    </citation>
    <scope>NUCLEOTIDE SEQUENCE [LARGE SCALE GENOMIC DNA]</scope>
    <source>
        <strain evidence="1 2">BAC-16736</strain>
    </source>
</reference>
<protein>
    <submittedName>
        <fullName evidence="1">Uncharacterized protein</fullName>
    </submittedName>
</protein>
<evidence type="ECO:0000313" key="1">
    <source>
        <dbReference type="EMBL" id="TWL34086.1"/>
    </source>
</evidence>
<organism evidence="1 2">
    <name type="scientific">Bacillus licheniformis</name>
    <dbReference type="NCBI Taxonomy" id="1402"/>
    <lineage>
        <taxon>Bacteria</taxon>
        <taxon>Bacillati</taxon>
        <taxon>Bacillota</taxon>
        <taxon>Bacilli</taxon>
        <taxon>Bacillales</taxon>
        <taxon>Bacillaceae</taxon>
        <taxon>Bacillus</taxon>
    </lineage>
</organism>